<evidence type="ECO:0000313" key="1">
    <source>
        <dbReference type="EMBL" id="KAH7919232.1"/>
    </source>
</evidence>
<reference evidence="1" key="1">
    <citation type="journal article" date="2021" name="New Phytol.">
        <title>Evolutionary innovations through gain and loss of genes in the ectomycorrhizal Boletales.</title>
        <authorList>
            <person name="Wu G."/>
            <person name="Miyauchi S."/>
            <person name="Morin E."/>
            <person name="Kuo A."/>
            <person name="Drula E."/>
            <person name="Varga T."/>
            <person name="Kohler A."/>
            <person name="Feng B."/>
            <person name="Cao Y."/>
            <person name="Lipzen A."/>
            <person name="Daum C."/>
            <person name="Hundley H."/>
            <person name="Pangilinan J."/>
            <person name="Johnson J."/>
            <person name="Barry K."/>
            <person name="LaButti K."/>
            <person name="Ng V."/>
            <person name="Ahrendt S."/>
            <person name="Min B."/>
            <person name="Choi I.G."/>
            <person name="Park H."/>
            <person name="Plett J.M."/>
            <person name="Magnuson J."/>
            <person name="Spatafora J.W."/>
            <person name="Nagy L.G."/>
            <person name="Henrissat B."/>
            <person name="Grigoriev I.V."/>
            <person name="Yang Z.L."/>
            <person name="Xu J."/>
            <person name="Martin F.M."/>
        </authorList>
    </citation>
    <scope>NUCLEOTIDE SEQUENCE</scope>
    <source>
        <strain evidence="1">KUC20120723A-06</strain>
    </source>
</reference>
<name>A0ACB8B3B9_9AGAM</name>
<accession>A0ACB8B3B9</accession>
<protein>
    <submittedName>
        <fullName evidence="1">Uncharacterized protein</fullName>
    </submittedName>
</protein>
<evidence type="ECO:0000313" key="2">
    <source>
        <dbReference type="Proteomes" id="UP000790709"/>
    </source>
</evidence>
<gene>
    <name evidence="1" type="ORF">BV22DRAFT_871745</name>
</gene>
<comment type="caution">
    <text evidence="1">The sequence shown here is derived from an EMBL/GenBank/DDBJ whole genome shotgun (WGS) entry which is preliminary data.</text>
</comment>
<organism evidence="1 2">
    <name type="scientific">Leucogyrophana mollusca</name>
    <dbReference type="NCBI Taxonomy" id="85980"/>
    <lineage>
        <taxon>Eukaryota</taxon>
        <taxon>Fungi</taxon>
        <taxon>Dikarya</taxon>
        <taxon>Basidiomycota</taxon>
        <taxon>Agaricomycotina</taxon>
        <taxon>Agaricomycetes</taxon>
        <taxon>Agaricomycetidae</taxon>
        <taxon>Boletales</taxon>
        <taxon>Boletales incertae sedis</taxon>
        <taxon>Leucogyrophana</taxon>
    </lineage>
</organism>
<keyword evidence="2" id="KW-1185">Reference proteome</keyword>
<sequence>MSTRLGHCPGFGVLVESFAHLRRVVIPQWHPYLHCIMVALKAIQCIPVVDHGTRESPDRLSSKRRCDQPRSTKLSGTRMFASSKLGKHIAHTIHTQPSLAPSSMITRFLYAAMSLSFFAVINNPKSGVIPEKKLRISGWHHFRHRLLVSEAVLFRIPFQE</sequence>
<dbReference type="EMBL" id="MU266680">
    <property type="protein sequence ID" value="KAH7919232.1"/>
    <property type="molecule type" value="Genomic_DNA"/>
</dbReference>
<proteinExistence type="predicted"/>
<dbReference type="Proteomes" id="UP000790709">
    <property type="component" value="Unassembled WGS sequence"/>
</dbReference>